<dbReference type="InterPro" id="IPR000462">
    <property type="entry name" value="CDP-OH_P_trans"/>
</dbReference>
<accession>A0A3S9B4B9</accession>
<keyword evidence="12 21" id="KW-1133">Transmembrane helix</keyword>
<reference evidence="22 23" key="1">
    <citation type="submission" date="2018-09" db="EMBL/GenBank/DDBJ databases">
        <title>Marinorhizobium profundi gen. nov., sp. nov., isolated from a deep-sea sediment sample from the New Britain Trench and proposal of Marinorhizobiaceae fam. nov. in the order Rhizobiales of the class Alphaproteobacteria.</title>
        <authorList>
            <person name="Cao J."/>
        </authorList>
    </citation>
    <scope>NUCLEOTIDE SEQUENCE [LARGE SCALE GENOMIC DNA]</scope>
    <source>
        <strain evidence="22 23">WS11</strain>
    </source>
</reference>
<keyword evidence="15 20" id="KW-0594">Phospholipid biosynthesis</keyword>
<evidence type="ECO:0000256" key="13">
    <source>
        <dbReference type="ARBA" id="ARBA00023098"/>
    </source>
</evidence>
<feature type="transmembrane region" description="Helical" evidence="21">
    <location>
        <begin position="222"/>
        <end position="243"/>
    </location>
</feature>
<keyword evidence="8 20" id="KW-0444">Lipid biosynthesis</keyword>
<evidence type="ECO:0000256" key="12">
    <source>
        <dbReference type="ARBA" id="ARBA00022989"/>
    </source>
</evidence>
<evidence type="ECO:0000256" key="11">
    <source>
        <dbReference type="ARBA" id="ARBA00022692"/>
    </source>
</evidence>
<dbReference type="EC" id="2.7.8.24" evidence="5 20"/>
<dbReference type="Proteomes" id="UP000268192">
    <property type="component" value="Chromosome"/>
</dbReference>
<proteinExistence type="inferred from homology"/>
<evidence type="ECO:0000256" key="10">
    <source>
        <dbReference type="ARBA" id="ARBA00022679"/>
    </source>
</evidence>
<feature type="transmembrane region" description="Helical" evidence="21">
    <location>
        <begin position="142"/>
        <end position="160"/>
    </location>
</feature>
<evidence type="ECO:0000256" key="1">
    <source>
        <dbReference type="ARBA" id="ARBA00000958"/>
    </source>
</evidence>
<evidence type="ECO:0000256" key="19">
    <source>
        <dbReference type="ARBA" id="ARBA00037468"/>
    </source>
</evidence>
<keyword evidence="17 20" id="KW-1208">Phospholipid metabolism</keyword>
<name>A0A3S9B4B9_9HYPH</name>
<protein>
    <recommendedName>
        <fullName evidence="6 20">Phosphatidylcholine synthase</fullName>
        <shortName evidence="20">PC synthase</shortName>
        <shortName evidence="20">PCS</shortName>
        <ecNumber evidence="5 20">2.7.8.24</ecNumber>
    </recommendedName>
    <alternativeName>
        <fullName evidence="18 20">CDP-diglyceride-choline O-phosphatidyltransferase</fullName>
    </alternativeName>
</protein>
<evidence type="ECO:0000256" key="21">
    <source>
        <dbReference type="SAM" id="Phobius"/>
    </source>
</evidence>
<feature type="transmembrane region" description="Helical" evidence="21">
    <location>
        <begin position="25"/>
        <end position="47"/>
    </location>
</feature>
<keyword evidence="9 20" id="KW-0997">Cell inner membrane</keyword>
<dbReference type="InterPro" id="IPR026027">
    <property type="entry name" value="PcS"/>
</dbReference>
<keyword evidence="14 20" id="KW-0472">Membrane</keyword>
<dbReference type="FunFam" id="1.20.120.1760:FF:000009">
    <property type="entry name" value="Phosphatidylcholine synthase"/>
    <property type="match status" value="1"/>
</dbReference>
<keyword evidence="16 20" id="KW-0464">Manganese</keyword>
<keyword evidence="10 20" id="KW-0808">Transferase</keyword>
<dbReference type="Pfam" id="PF01066">
    <property type="entry name" value="CDP-OH_P_transf"/>
    <property type="match status" value="1"/>
</dbReference>
<organism evidence="22 23">
    <name type="scientific">Georhizobium profundi</name>
    <dbReference type="NCBI Taxonomy" id="2341112"/>
    <lineage>
        <taxon>Bacteria</taxon>
        <taxon>Pseudomonadati</taxon>
        <taxon>Pseudomonadota</taxon>
        <taxon>Alphaproteobacteria</taxon>
        <taxon>Hyphomicrobiales</taxon>
        <taxon>Rhizobiaceae</taxon>
        <taxon>Georhizobium</taxon>
    </lineage>
</organism>
<keyword evidence="13 20" id="KW-0443">Lipid metabolism</keyword>
<evidence type="ECO:0000256" key="5">
    <source>
        <dbReference type="ARBA" id="ARBA00013195"/>
    </source>
</evidence>
<evidence type="ECO:0000256" key="14">
    <source>
        <dbReference type="ARBA" id="ARBA00023136"/>
    </source>
</evidence>
<dbReference type="GO" id="GO:0050520">
    <property type="term" value="F:phosphatidylcholine synthase activity"/>
    <property type="evidence" value="ECO:0007669"/>
    <property type="project" value="UniProtKB-EC"/>
</dbReference>
<comment type="similarity">
    <text evidence="4 20">Belongs to the CDP-alcohol phosphatidyltransferase class-I family.</text>
</comment>
<evidence type="ECO:0000256" key="9">
    <source>
        <dbReference type="ARBA" id="ARBA00022519"/>
    </source>
</evidence>
<evidence type="ECO:0000256" key="2">
    <source>
        <dbReference type="ARBA" id="ARBA00001936"/>
    </source>
</evidence>
<evidence type="ECO:0000256" key="3">
    <source>
        <dbReference type="ARBA" id="ARBA00004429"/>
    </source>
</evidence>
<feature type="transmembrane region" description="Helical" evidence="21">
    <location>
        <begin position="114"/>
        <end position="133"/>
    </location>
</feature>
<evidence type="ECO:0000256" key="8">
    <source>
        <dbReference type="ARBA" id="ARBA00022516"/>
    </source>
</evidence>
<dbReference type="GO" id="GO:0005886">
    <property type="term" value="C:plasma membrane"/>
    <property type="evidence" value="ECO:0007669"/>
    <property type="project" value="UniProtKB-SubCell"/>
</dbReference>
<dbReference type="NCBIfam" id="NF045884">
    <property type="entry name" value="PhCholSynAgro"/>
    <property type="match status" value="1"/>
</dbReference>
<evidence type="ECO:0000256" key="20">
    <source>
        <dbReference type="PIRNR" id="PIRNR000851"/>
    </source>
</evidence>
<dbReference type="GO" id="GO:0008654">
    <property type="term" value="P:phospholipid biosynthetic process"/>
    <property type="evidence" value="ECO:0007669"/>
    <property type="project" value="UniProtKB-KW"/>
</dbReference>
<sequence length="251" mass="28279">MTLLRRIGTKLYSYRRLPYAEIRAFSVHILTASGAYLAFLAVVAAAELRFVDMFWWLGFALLVDGIDGPIARRLNVKEVLPGWSGEQLDNVIDYVTYVLIPAFALYQSGMIGEIMSFVCAALIVISSAIYYANMGMKTSENFFSGFPVVWNMLVFTLFAIEASEWTAMIVVFVAVILTFLPIYFLHPVRVIRLRALNLPIFLIWCVLSGWALLLHFDSPLWLQWAVSLSALYLSVIGGIMQWFPKLGARAA</sequence>
<evidence type="ECO:0000256" key="6">
    <source>
        <dbReference type="ARBA" id="ARBA00015623"/>
    </source>
</evidence>
<evidence type="ECO:0000256" key="4">
    <source>
        <dbReference type="ARBA" id="ARBA00010441"/>
    </source>
</evidence>
<feature type="transmembrane region" description="Helical" evidence="21">
    <location>
        <begin position="166"/>
        <end position="184"/>
    </location>
</feature>
<evidence type="ECO:0000256" key="18">
    <source>
        <dbReference type="ARBA" id="ARBA00033321"/>
    </source>
</evidence>
<keyword evidence="23" id="KW-1185">Reference proteome</keyword>
<evidence type="ECO:0000256" key="17">
    <source>
        <dbReference type="ARBA" id="ARBA00023264"/>
    </source>
</evidence>
<gene>
    <name evidence="22" type="ORF">D5400_11460</name>
</gene>
<keyword evidence="11 21" id="KW-0812">Transmembrane</keyword>
<dbReference type="OrthoDB" id="350520at2"/>
<comment type="function">
    <text evidence="19 20">Condenses choline with CDP-diglyceride to produce phosphatidylcholine and CMP.</text>
</comment>
<comment type="catalytic activity">
    <reaction evidence="1 20">
        <text>a CDP-1,2-diacyl-sn-glycerol + choline = a 1,2-diacyl-sn-glycero-3-phosphocholine + CMP + H(+)</text>
        <dbReference type="Rhea" id="RHEA:14597"/>
        <dbReference type="ChEBI" id="CHEBI:15354"/>
        <dbReference type="ChEBI" id="CHEBI:15378"/>
        <dbReference type="ChEBI" id="CHEBI:57643"/>
        <dbReference type="ChEBI" id="CHEBI:58332"/>
        <dbReference type="ChEBI" id="CHEBI:60377"/>
        <dbReference type="EC" id="2.7.8.24"/>
    </reaction>
</comment>
<evidence type="ECO:0000313" key="23">
    <source>
        <dbReference type="Proteomes" id="UP000268192"/>
    </source>
</evidence>
<dbReference type="Gene3D" id="1.20.120.1760">
    <property type="match status" value="1"/>
</dbReference>
<dbReference type="PIRSF" id="PIRSF000851">
    <property type="entry name" value="PcS"/>
    <property type="match status" value="1"/>
</dbReference>
<evidence type="ECO:0000256" key="16">
    <source>
        <dbReference type="ARBA" id="ARBA00023211"/>
    </source>
</evidence>
<evidence type="ECO:0000256" key="15">
    <source>
        <dbReference type="ARBA" id="ARBA00023209"/>
    </source>
</evidence>
<feature type="transmembrane region" description="Helical" evidence="21">
    <location>
        <begin position="196"/>
        <end position="216"/>
    </location>
</feature>
<evidence type="ECO:0000313" key="22">
    <source>
        <dbReference type="EMBL" id="AZN71808.1"/>
    </source>
</evidence>
<dbReference type="RefSeq" id="WP_126010127.1">
    <property type="nucleotide sequence ID" value="NZ_CP032509.1"/>
</dbReference>
<keyword evidence="7 20" id="KW-1003">Cell membrane</keyword>
<dbReference type="InterPro" id="IPR043130">
    <property type="entry name" value="CDP-OH_PTrfase_TM_dom"/>
</dbReference>
<dbReference type="KEGG" id="abaw:D5400_11460"/>
<dbReference type="AlphaFoldDB" id="A0A3S9B4B9"/>
<comment type="subcellular location">
    <subcellularLocation>
        <location evidence="3 20">Cell inner membrane</location>
        <topology evidence="3 20">Multi-pass membrane protein</topology>
    </subcellularLocation>
</comment>
<dbReference type="EMBL" id="CP032509">
    <property type="protein sequence ID" value="AZN71808.1"/>
    <property type="molecule type" value="Genomic_DNA"/>
</dbReference>
<evidence type="ECO:0000256" key="7">
    <source>
        <dbReference type="ARBA" id="ARBA00022475"/>
    </source>
</evidence>
<comment type="cofactor">
    <cofactor evidence="2 20">
        <name>Mn(2+)</name>
        <dbReference type="ChEBI" id="CHEBI:29035"/>
    </cofactor>
</comment>